<name>A0A132NT24_GIAIN</name>
<dbReference type="EMBL" id="JXTI01000078">
    <property type="protein sequence ID" value="KWX13220.1"/>
    <property type="molecule type" value="Genomic_DNA"/>
</dbReference>
<accession>A0A132NT24</accession>
<dbReference type="Gene3D" id="3.30.70.20">
    <property type="match status" value="1"/>
</dbReference>
<evidence type="ECO:0000313" key="2">
    <source>
        <dbReference type="EMBL" id="KWX13220.1"/>
    </source>
</evidence>
<dbReference type="InterPro" id="IPR017896">
    <property type="entry name" value="4Fe4S_Fe-S-bd"/>
</dbReference>
<feature type="domain" description="4Fe-4S ferredoxin-type" evidence="1">
    <location>
        <begin position="32"/>
        <end position="59"/>
    </location>
</feature>
<comment type="caution">
    <text evidence="2">The sequence shown here is derived from an EMBL/GenBank/DDBJ whole genome shotgun (WGS) entry which is preliminary data.</text>
</comment>
<protein>
    <submittedName>
        <fullName evidence="2">Ferredoxin Fd1/ Fd2</fullName>
    </submittedName>
</protein>
<gene>
    <name evidence="2" type="ORF">QR46_2793</name>
</gene>
<feature type="domain" description="4Fe-4S ferredoxin-type" evidence="1">
    <location>
        <begin position="1"/>
        <end position="30"/>
    </location>
</feature>
<dbReference type="VEuPathDB" id="GiardiaDB:QR46_2793"/>
<evidence type="ECO:0000259" key="1">
    <source>
        <dbReference type="PROSITE" id="PS51379"/>
    </source>
</evidence>
<dbReference type="OrthoDB" id="10248291at2759"/>
<reference evidence="2 3" key="1">
    <citation type="journal article" date="2015" name="Mol. Biochem. Parasitol.">
        <title>Identification of polymorphic genes for use in assemblage B genotyping assays through comparative genomics of multiple assemblage B Giardia duodenalis isolates.</title>
        <authorList>
            <person name="Wielinga C."/>
            <person name="Thompson R.C."/>
            <person name="Monis P."/>
            <person name="Ryan U."/>
        </authorList>
    </citation>
    <scope>NUCLEOTIDE SEQUENCE [LARGE SCALE GENOMIC DNA]</scope>
    <source>
        <strain evidence="2 3">BAH15c1</strain>
    </source>
</reference>
<dbReference type="Pfam" id="PF00037">
    <property type="entry name" value="Fer4"/>
    <property type="match status" value="1"/>
</dbReference>
<dbReference type="PROSITE" id="PS51379">
    <property type="entry name" value="4FE4S_FER_2"/>
    <property type="match status" value="2"/>
</dbReference>
<dbReference type="SUPFAM" id="SSF54862">
    <property type="entry name" value="4Fe-4S ferredoxins"/>
    <property type="match status" value="1"/>
</dbReference>
<evidence type="ECO:0000313" key="3">
    <source>
        <dbReference type="Proteomes" id="UP000070089"/>
    </source>
</evidence>
<dbReference type="Proteomes" id="UP000070089">
    <property type="component" value="Unassembled WGS sequence"/>
</dbReference>
<sequence>MPIKLDASKCCATMECCEVCPADVFDFPSGAKVVSVARPDACVECGSCVSACASNALSL</sequence>
<proteinExistence type="predicted"/>
<dbReference type="AlphaFoldDB" id="A0A132NT24"/>
<organism evidence="2 3">
    <name type="scientific">Giardia duodenalis assemblage B</name>
    <dbReference type="NCBI Taxonomy" id="1394984"/>
    <lineage>
        <taxon>Eukaryota</taxon>
        <taxon>Metamonada</taxon>
        <taxon>Diplomonadida</taxon>
        <taxon>Hexamitidae</taxon>
        <taxon>Giardiinae</taxon>
        <taxon>Giardia</taxon>
    </lineage>
</organism>